<proteinExistence type="predicted"/>
<protein>
    <submittedName>
        <fullName evidence="1">Uncharacterized protein</fullName>
    </submittedName>
</protein>
<sequence>MKIKPLTFRALPTWKDSQRHIRRGQNPGNFAAPAERLRTSGSHIQTFELSQVDGLVACADRRIWRADLSQTCLTRKVPKGRFDADLANCRRCYTDFHMAGAWSVERLVAPA</sequence>
<gene>
    <name evidence="1" type="ORF">ZT3D7_G6936</name>
</gene>
<evidence type="ECO:0000313" key="2">
    <source>
        <dbReference type="Proteomes" id="UP000215127"/>
    </source>
</evidence>
<dbReference type="Proteomes" id="UP000215127">
    <property type="component" value="Chromosome 6"/>
</dbReference>
<reference evidence="1 2" key="1">
    <citation type="submission" date="2016-06" db="EMBL/GenBank/DDBJ databases">
        <authorList>
            <person name="Kjaerup R.B."/>
            <person name="Dalgaard T.S."/>
            <person name="Juul-Madsen H.R."/>
        </authorList>
    </citation>
    <scope>NUCLEOTIDE SEQUENCE [LARGE SCALE GENOMIC DNA]</scope>
</reference>
<dbReference type="AlphaFoldDB" id="A0A1X7RWG8"/>
<dbReference type="EMBL" id="LT853697">
    <property type="protein sequence ID" value="SMQ51783.1"/>
    <property type="molecule type" value="Genomic_DNA"/>
</dbReference>
<keyword evidence="2" id="KW-1185">Reference proteome</keyword>
<evidence type="ECO:0000313" key="1">
    <source>
        <dbReference type="EMBL" id="SMQ51783.1"/>
    </source>
</evidence>
<name>A0A1X7RWG8_ZYMT9</name>
<accession>A0A1X7RWG8</accession>
<organism evidence="1 2">
    <name type="scientific">Zymoseptoria tritici (strain ST99CH_3D7)</name>
    <dbReference type="NCBI Taxonomy" id="1276538"/>
    <lineage>
        <taxon>Eukaryota</taxon>
        <taxon>Fungi</taxon>
        <taxon>Dikarya</taxon>
        <taxon>Ascomycota</taxon>
        <taxon>Pezizomycotina</taxon>
        <taxon>Dothideomycetes</taxon>
        <taxon>Dothideomycetidae</taxon>
        <taxon>Mycosphaerellales</taxon>
        <taxon>Mycosphaerellaceae</taxon>
        <taxon>Zymoseptoria</taxon>
    </lineage>
</organism>